<dbReference type="FunFam" id="1.10.246.90:FF:000007">
    <property type="entry name" value="Pre mRNA splicing protein"/>
    <property type="match status" value="1"/>
</dbReference>
<dbReference type="NCBIfam" id="NF011121">
    <property type="entry name" value="PRK14552.1"/>
    <property type="match status" value="1"/>
</dbReference>
<dbReference type="SMART" id="SM00931">
    <property type="entry name" value="NOSIC"/>
    <property type="match status" value="1"/>
</dbReference>
<feature type="compositionally biased region" description="Basic residues" evidence="2">
    <location>
        <begin position="396"/>
        <end position="408"/>
    </location>
</feature>
<keyword evidence="5" id="KW-1185">Reference proteome</keyword>
<dbReference type="Pfam" id="PF01798">
    <property type="entry name" value="Nop"/>
    <property type="match status" value="1"/>
</dbReference>
<evidence type="ECO:0000313" key="5">
    <source>
        <dbReference type="Proteomes" id="UP000247586"/>
    </source>
</evidence>
<dbReference type="InterPro" id="IPR045056">
    <property type="entry name" value="Nop56/Nop58"/>
</dbReference>
<dbReference type="InterPro" id="IPR029012">
    <property type="entry name" value="Helix_hairpin_bin_sf"/>
</dbReference>
<dbReference type="InterPro" id="IPR047099">
    <property type="entry name" value="Nop5_N_sf"/>
</dbReference>
<feature type="region of interest" description="Disordered" evidence="2">
    <location>
        <begin position="373"/>
        <end position="408"/>
    </location>
</feature>
<dbReference type="SUPFAM" id="SSF89124">
    <property type="entry name" value="Nop domain"/>
    <property type="match status" value="1"/>
</dbReference>
<dbReference type="PANTHER" id="PTHR10894">
    <property type="entry name" value="NUCLEOLAR PROTEIN 5 NUCLEOLAR PROTEIN NOP5 NOP58"/>
    <property type="match status" value="1"/>
</dbReference>
<dbReference type="RefSeq" id="WP_054836236.1">
    <property type="nucleotide sequence ID" value="NZ_BBBA01000002.1"/>
</dbReference>
<dbReference type="InterPro" id="IPR042239">
    <property type="entry name" value="Nop_C"/>
</dbReference>
<dbReference type="Gene3D" id="1.10.246.90">
    <property type="entry name" value="Nop domain"/>
    <property type="match status" value="1"/>
</dbReference>
<evidence type="ECO:0000256" key="1">
    <source>
        <dbReference type="ARBA" id="ARBA00009211"/>
    </source>
</evidence>
<evidence type="ECO:0000313" key="4">
    <source>
        <dbReference type="EMBL" id="AWR99969.1"/>
    </source>
</evidence>
<proteinExistence type="inferred from homology"/>
<dbReference type="Gene3D" id="1.10.287.660">
    <property type="entry name" value="Helix hairpin bin"/>
    <property type="match status" value="1"/>
</dbReference>
<comment type="similarity">
    <text evidence="1">Belongs to the NOP5/NOP56 family.</text>
</comment>
<dbReference type="InterPro" id="IPR012976">
    <property type="entry name" value="NOSIC"/>
</dbReference>
<evidence type="ECO:0000256" key="2">
    <source>
        <dbReference type="SAM" id="MobiDB-lite"/>
    </source>
</evidence>
<dbReference type="InterPro" id="IPR002687">
    <property type="entry name" value="Nop_dom"/>
</dbReference>
<dbReference type="Gene3D" id="1.10.150.460">
    <property type="match status" value="1"/>
</dbReference>
<dbReference type="Pfam" id="PF21572">
    <property type="entry name" value="Nop5_56-rel_N_Arc"/>
    <property type="match status" value="1"/>
</dbReference>
<dbReference type="Proteomes" id="UP000247586">
    <property type="component" value="Chromosome"/>
</dbReference>
<dbReference type="AlphaFoldDB" id="A0A2U9IV81"/>
<keyword evidence="4" id="KW-0687">Ribonucleoprotein</keyword>
<evidence type="ECO:0000259" key="3">
    <source>
        <dbReference type="PROSITE" id="PS51358"/>
    </source>
</evidence>
<organism evidence="4 5">
    <name type="scientific">Metallosphaera hakonensis JCM 8857 = DSM 7519</name>
    <dbReference type="NCBI Taxonomy" id="1293036"/>
    <lineage>
        <taxon>Archaea</taxon>
        <taxon>Thermoproteota</taxon>
        <taxon>Thermoprotei</taxon>
        <taxon>Sulfolobales</taxon>
        <taxon>Sulfolobaceae</taxon>
        <taxon>Metallosphaera</taxon>
    </lineage>
</organism>
<dbReference type="InterPro" id="IPR036070">
    <property type="entry name" value="Nop_dom_sf"/>
</dbReference>
<dbReference type="PANTHER" id="PTHR10894:SF0">
    <property type="entry name" value="NUCLEOLAR PROTEIN 56"/>
    <property type="match status" value="1"/>
</dbReference>
<dbReference type="Gene3D" id="3.30.420.220">
    <property type="match status" value="1"/>
</dbReference>
<gene>
    <name evidence="4" type="ORF">DFR87_10050</name>
</gene>
<dbReference type="KEGG" id="mhk:DFR87_10050"/>
<dbReference type="GeneID" id="36835686"/>
<dbReference type="InterPro" id="IPR048896">
    <property type="entry name" value="Nop5_56-rel_N"/>
</dbReference>
<dbReference type="GO" id="GO:0030515">
    <property type="term" value="F:snoRNA binding"/>
    <property type="evidence" value="ECO:0007669"/>
    <property type="project" value="InterPro"/>
</dbReference>
<accession>A0A2U9IV81</accession>
<reference evidence="4" key="1">
    <citation type="submission" date="2018-05" db="EMBL/GenBank/DDBJ databases">
        <title>Complete Genome Sequences of Extremely Thermoacidophilic, Metal-Mobilizing Type-Strain Members of the Archaeal Family Sulfolobaceae: Acidianus brierleyi DSM-1651T, Acidianus sulfidivorans DSM-18786T, Metallosphaera hakonensis DSM-7519T, and Metallosphaera prunae DSM-10039T.</title>
        <authorList>
            <person name="Counts J.A."/>
            <person name="Kelly R.M."/>
        </authorList>
    </citation>
    <scope>NUCLEOTIDE SEQUENCE [LARGE SCALE GENOMIC DNA]</scope>
    <source>
        <strain evidence="4">HO1-1</strain>
    </source>
</reference>
<dbReference type="STRING" id="1293036.GCA_001315825_00608"/>
<feature type="domain" description="Nop" evidence="3">
    <location>
        <begin position="260"/>
        <end position="375"/>
    </location>
</feature>
<sequence>MRIYLAEHTIGSFAFDESGNLLDYVLNPKELGKVVDILINTEKGEPMPSTVELIQKLKPTEVVIESETESAKMQSLGIKVVSKPHHVGAKVLRSSLAEIAVKAKFAEDPKDIYSFLYQVTLEYTRRKLRKAAQKRDLLAIQAIRAIDDIDKTINLFSERLREWYSIHFPEADKLVEDHDQYAKIVSNIGYRDAVTVEALTEIGLNEQKAKKLADAAKKSIGADISDADINSIRDLANTILSLFRLRASLYDYLDSIMREVSPNVTELVGPTLGARLLSLAGSLEELSKMPASTIQVLGAEKALFRALKSGSRPPKHGIIFQYPAIHVSPRWQRGKIARALAAKLAIASRIDAYSGRFVGTQLVEQVNKRIEEIKTKYAQPPPKKQQPPREEGKKDRREHKKGKKGKRR</sequence>
<name>A0A2U9IV81_9CREN</name>
<dbReference type="PROSITE" id="PS51358">
    <property type="entry name" value="NOP"/>
    <property type="match status" value="1"/>
</dbReference>
<dbReference type="OrthoDB" id="11877at2157"/>
<dbReference type="GO" id="GO:0031428">
    <property type="term" value="C:box C/D methylation guide snoRNP complex"/>
    <property type="evidence" value="ECO:0007669"/>
    <property type="project" value="InterPro"/>
</dbReference>
<dbReference type="EMBL" id="CP029287">
    <property type="protein sequence ID" value="AWR99969.1"/>
    <property type="molecule type" value="Genomic_DNA"/>
</dbReference>
<protein>
    <submittedName>
        <fullName evidence="4">C/D box methylation guide ribonucleoprotein complex aNOP56 subunit</fullName>
    </submittedName>
</protein>